<evidence type="ECO:0000256" key="2">
    <source>
        <dbReference type="SAM" id="SignalP"/>
    </source>
</evidence>
<feature type="region of interest" description="Disordered" evidence="1">
    <location>
        <begin position="21"/>
        <end position="60"/>
    </location>
</feature>
<protein>
    <submittedName>
        <fullName evidence="3">Uncharacterized protein</fullName>
    </submittedName>
</protein>
<proteinExistence type="predicted"/>
<organism evidence="3">
    <name type="scientific">Leptolyngbya sp. NK1-12</name>
    <dbReference type="NCBI Taxonomy" id="2547451"/>
    <lineage>
        <taxon>Bacteria</taxon>
        <taxon>Bacillati</taxon>
        <taxon>Cyanobacteriota</taxon>
        <taxon>Cyanophyceae</taxon>
        <taxon>Leptolyngbyales</taxon>
        <taxon>Leptolyngbyaceae</taxon>
        <taxon>Leptolyngbya group</taxon>
        <taxon>Leptolyngbya</taxon>
    </lineage>
</organism>
<evidence type="ECO:0000256" key="1">
    <source>
        <dbReference type="SAM" id="MobiDB-lite"/>
    </source>
</evidence>
<dbReference type="EMBL" id="CP053586">
    <property type="protein sequence ID" value="WNZ23685.1"/>
    <property type="molecule type" value="Genomic_DNA"/>
</dbReference>
<accession>A0AA97AFY1</accession>
<sequence>MARTAQWLTIGLTAAVFSALAGCSSPSPSNSAAETSSEETAQTASQPAETSTKSGEGGEPFRVVENVQLQPGADPMTIVLATRQPSPEPVGSEQIKVNYPSPDKAVVTVTKTGLQDDSIAATRTRYEFTPSDSATEGTKQWQLVQVTEQNKCQANRGSQEWTGELCQ</sequence>
<name>A0AA97AFY1_9CYAN</name>
<reference evidence="3" key="1">
    <citation type="submission" date="2020-05" db="EMBL/GenBank/DDBJ databases">
        <authorList>
            <person name="Zhu T."/>
            <person name="Keshari N."/>
            <person name="Lu X."/>
        </authorList>
    </citation>
    <scope>NUCLEOTIDE SEQUENCE</scope>
    <source>
        <strain evidence="3">NK1-12</strain>
    </source>
</reference>
<keyword evidence="2" id="KW-0732">Signal</keyword>
<dbReference type="PROSITE" id="PS51257">
    <property type="entry name" value="PROKAR_LIPOPROTEIN"/>
    <property type="match status" value="1"/>
</dbReference>
<feature type="compositionally biased region" description="Low complexity" evidence="1">
    <location>
        <begin position="24"/>
        <end position="46"/>
    </location>
</feature>
<dbReference type="AlphaFoldDB" id="A0AA97AFY1"/>
<evidence type="ECO:0000313" key="3">
    <source>
        <dbReference type="EMBL" id="WNZ23685.1"/>
    </source>
</evidence>
<feature type="chain" id="PRO_5041745268" evidence="2">
    <location>
        <begin position="22"/>
        <end position="167"/>
    </location>
</feature>
<dbReference type="RefSeq" id="WP_316435400.1">
    <property type="nucleotide sequence ID" value="NZ_CP053586.1"/>
</dbReference>
<feature type="signal peptide" evidence="2">
    <location>
        <begin position="1"/>
        <end position="21"/>
    </location>
</feature>
<gene>
    <name evidence="3" type="ORF">HJG54_13020</name>
</gene>